<evidence type="ECO:0000313" key="1">
    <source>
        <dbReference type="EMBL" id="KAJ9080432.1"/>
    </source>
</evidence>
<name>A0ACC2U1V4_9FUNG</name>
<comment type="caution">
    <text evidence="1">The sequence shown here is derived from an EMBL/GenBank/DDBJ whole genome shotgun (WGS) entry which is preliminary data.</text>
</comment>
<dbReference type="EMBL" id="QTSX02001559">
    <property type="protein sequence ID" value="KAJ9080432.1"/>
    <property type="molecule type" value="Genomic_DNA"/>
</dbReference>
<gene>
    <name evidence="1" type="ORF">DSO57_1025085</name>
</gene>
<dbReference type="Proteomes" id="UP001165960">
    <property type="component" value="Unassembled WGS sequence"/>
</dbReference>
<organism evidence="1 2">
    <name type="scientific">Entomophthora muscae</name>
    <dbReference type="NCBI Taxonomy" id="34485"/>
    <lineage>
        <taxon>Eukaryota</taxon>
        <taxon>Fungi</taxon>
        <taxon>Fungi incertae sedis</taxon>
        <taxon>Zoopagomycota</taxon>
        <taxon>Entomophthoromycotina</taxon>
        <taxon>Entomophthoromycetes</taxon>
        <taxon>Entomophthorales</taxon>
        <taxon>Entomophthoraceae</taxon>
        <taxon>Entomophthora</taxon>
    </lineage>
</organism>
<protein>
    <submittedName>
        <fullName evidence="1">Uncharacterized protein</fullName>
    </submittedName>
</protein>
<accession>A0ACC2U1V4</accession>
<keyword evidence="2" id="KW-1185">Reference proteome</keyword>
<reference evidence="1" key="1">
    <citation type="submission" date="2022-04" db="EMBL/GenBank/DDBJ databases">
        <title>Genome of the entomopathogenic fungus Entomophthora muscae.</title>
        <authorList>
            <person name="Elya C."/>
            <person name="Lovett B.R."/>
            <person name="Lee E."/>
            <person name="Macias A.M."/>
            <person name="Hajek A.E."/>
            <person name="De Bivort B.L."/>
            <person name="Kasson M.T."/>
            <person name="De Fine Licht H.H."/>
            <person name="Stajich J.E."/>
        </authorList>
    </citation>
    <scope>NUCLEOTIDE SEQUENCE</scope>
    <source>
        <strain evidence="1">Berkeley</strain>
    </source>
</reference>
<proteinExistence type="predicted"/>
<sequence>MTSPLTPQPDHPMKPTPTAETMSTQLFGVLYIALTGLVDSIVPNSGPCTNPMVALPTGPAVPQPESPNASTYAWLPDRYANTNLSSMVWLEIEELEASQSGENRIDDHQPPEDFGMDVAPPKANCKVDQHVVQRDLPAIDRVECGEQEEARNQCLKS</sequence>
<evidence type="ECO:0000313" key="2">
    <source>
        <dbReference type="Proteomes" id="UP001165960"/>
    </source>
</evidence>